<dbReference type="SUPFAM" id="SSF52777">
    <property type="entry name" value="CoA-dependent acyltransferases"/>
    <property type="match status" value="3"/>
</dbReference>
<dbReference type="InterPro" id="IPR029063">
    <property type="entry name" value="SAM-dependent_MTases_sf"/>
</dbReference>
<dbReference type="InterPro" id="IPR045851">
    <property type="entry name" value="AMP-bd_C_sf"/>
</dbReference>
<feature type="region of interest" description="Disordered" evidence="5">
    <location>
        <begin position="1825"/>
        <end position="1900"/>
    </location>
</feature>
<dbReference type="Pfam" id="PF00550">
    <property type="entry name" value="PP-binding"/>
    <property type="match status" value="1"/>
</dbReference>
<evidence type="ECO:0000256" key="3">
    <source>
        <dbReference type="ARBA" id="ARBA00022553"/>
    </source>
</evidence>
<dbReference type="CDD" id="cd19543">
    <property type="entry name" value="DCL_NRPS"/>
    <property type="match status" value="1"/>
</dbReference>
<dbReference type="Pfam" id="PF00501">
    <property type="entry name" value="AMP-binding"/>
    <property type="match status" value="2"/>
</dbReference>
<dbReference type="Gene3D" id="2.30.38.10">
    <property type="entry name" value="Luciferase, Domain 3"/>
    <property type="match status" value="2"/>
</dbReference>
<evidence type="ECO:0000256" key="5">
    <source>
        <dbReference type="SAM" id="MobiDB-lite"/>
    </source>
</evidence>
<dbReference type="PROSITE" id="PS00455">
    <property type="entry name" value="AMP_BINDING"/>
    <property type="match status" value="2"/>
</dbReference>
<dbReference type="PANTHER" id="PTHR45527">
    <property type="entry name" value="NONRIBOSOMAL PEPTIDE SYNTHETASE"/>
    <property type="match status" value="1"/>
</dbReference>
<keyword evidence="8" id="KW-1185">Reference proteome</keyword>
<dbReference type="EMBL" id="JBEYXT010000286">
    <property type="protein sequence ID" value="MEU6806259.1"/>
    <property type="molecule type" value="Genomic_DNA"/>
</dbReference>
<reference evidence="7 8" key="1">
    <citation type="submission" date="2024-06" db="EMBL/GenBank/DDBJ databases">
        <title>The Natural Products Discovery Center: Release of the First 8490 Sequenced Strains for Exploring Actinobacteria Biosynthetic Diversity.</title>
        <authorList>
            <person name="Kalkreuter E."/>
            <person name="Kautsar S.A."/>
            <person name="Yang D."/>
            <person name="Bader C.D."/>
            <person name="Teijaro C.N."/>
            <person name="Fluegel L."/>
            <person name="Davis C.M."/>
            <person name="Simpson J.R."/>
            <person name="Lauterbach L."/>
            <person name="Steele A.D."/>
            <person name="Gui C."/>
            <person name="Meng S."/>
            <person name="Li G."/>
            <person name="Viehrig K."/>
            <person name="Ye F."/>
            <person name="Su P."/>
            <person name="Kiefer A.F."/>
            <person name="Nichols A."/>
            <person name="Cepeda A.J."/>
            <person name="Yan W."/>
            <person name="Fan B."/>
            <person name="Jiang Y."/>
            <person name="Adhikari A."/>
            <person name="Zheng C.-J."/>
            <person name="Schuster L."/>
            <person name="Cowan T.M."/>
            <person name="Smanski M.J."/>
            <person name="Chevrette M.G."/>
            <person name="De Carvalho L.P.S."/>
            <person name="Shen B."/>
        </authorList>
    </citation>
    <scope>NUCLEOTIDE SEQUENCE [LARGE SCALE GENOMIC DNA]</scope>
    <source>
        <strain evidence="7 8">NPDC046851</strain>
    </source>
</reference>
<feature type="non-terminal residue" evidence="7">
    <location>
        <position position="2123"/>
    </location>
</feature>
<feature type="compositionally biased region" description="Gly residues" evidence="5">
    <location>
        <begin position="710"/>
        <end position="730"/>
    </location>
</feature>
<dbReference type="InterPro" id="IPR020806">
    <property type="entry name" value="PKS_PP-bd"/>
</dbReference>
<dbReference type="InterPro" id="IPR036736">
    <property type="entry name" value="ACP-like_sf"/>
</dbReference>
<dbReference type="Pfam" id="PF08242">
    <property type="entry name" value="Methyltransf_12"/>
    <property type="match status" value="1"/>
</dbReference>
<feature type="region of interest" description="Disordered" evidence="5">
    <location>
        <begin position="19"/>
        <end position="47"/>
    </location>
</feature>
<comment type="cofactor">
    <cofactor evidence="1">
        <name>pantetheine 4'-phosphate</name>
        <dbReference type="ChEBI" id="CHEBI:47942"/>
    </cofactor>
</comment>
<dbReference type="PROSITE" id="PS50075">
    <property type="entry name" value="CARRIER"/>
    <property type="match status" value="1"/>
</dbReference>
<dbReference type="Gene3D" id="3.30.559.10">
    <property type="entry name" value="Chloramphenicol acetyltransferase-like domain"/>
    <property type="match status" value="1"/>
</dbReference>
<feature type="domain" description="Carrier" evidence="6">
    <location>
        <begin position="1166"/>
        <end position="1240"/>
    </location>
</feature>
<organism evidence="7 8">
    <name type="scientific">Streptomyces neyagawaensis</name>
    <dbReference type="NCBI Taxonomy" id="42238"/>
    <lineage>
        <taxon>Bacteria</taxon>
        <taxon>Bacillati</taxon>
        <taxon>Actinomycetota</taxon>
        <taxon>Actinomycetes</taxon>
        <taxon>Kitasatosporales</taxon>
        <taxon>Streptomycetaceae</taxon>
        <taxon>Streptomyces</taxon>
    </lineage>
</organism>
<dbReference type="RefSeq" id="WP_359701778.1">
    <property type="nucleotide sequence ID" value="NZ_JBEYXT010000286.1"/>
</dbReference>
<dbReference type="Proteomes" id="UP001551189">
    <property type="component" value="Unassembled WGS sequence"/>
</dbReference>
<keyword evidence="4" id="KW-0677">Repeat</keyword>
<dbReference type="Gene3D" id="3.40.50.150">
    <property type="entry name" value="Vaccinia Virus protein VP39"/>
    <property type="match status" value="1"/>
</dbReference>
<dbReference type="SMART" id="SM00823">
    <property type="entry name" value="PKS_PP"/>
    <property type="match status" value="1"/>
</dbReference>
<protein>
    <submittedName>
        <fullName evidence="7">Amino acid adenylation domain-containing protein</fullName>
    </submittedName>
</protein>
<dbReference type="SUPFAM" id="SSF56801">
    <property type="entry name" value="Acetyl-CoA synthetase-like"/>
    <property type="match status" value="2"/>
</dbReference>
<accession>A0ABV3BAK5</accession>
<gene>
    <name evidence="7" type="ORF">ABZ931_35505</name>
</gene>
<dbReference type="InterPro" id="IPR010071">
    <property type="entry name" value="AA_adenyl_dom"/>
</dbReference>
<dbReference type="InterPro" id="IPR000873">
    <property type="entry name" value="AMP-dep_synth/lig_dom"/>
</dbReference>
<feature type="compositionally biased region" description="Low complexity" evidence="5">
    <location>
        <begin position="1825"/>
        <end position="1836"/>
    </location>
</feature>
<dbReference type="InterPro" id="IPR009081">
    <property type="entry name" value="PP-bd_ACP"/>
</dbReference>
<evidence type="ECO:0000259" key="6">
    <source>
        <dbReference type="PROSITE" id="PS50075"/>
    </source>
</evidence>
<dbReference type="NCBIfam" id="TIGR01733">
    <property type="entry name" value="AA-adenyl-dom"/>
    <property type="match status" value="2"/>
</dbReference>
<evidence type="ECO:0000256" key="4">
    <source>
        <dbReference type="ARBA" id="ARBA00022737"/>
    </source>
</evidence>
<evidence type="ECO:0000256" key="2">
    <source>
        <dbReference type="ARBA" id="ARBA00022450"/>
    </source>
</evidence>
<dbReference type="Gene3D" id="3.40.50.980">
    <property type="match status" value="4"/>
</dbReference>
<evidence type="ECO:0000313" key="7">
    <source>
        <dbReference type="EMBL" id="MEU6806259.1"/>
    </source>
</evidence>
<sequence length="2123" mass="227330">MCGSEEVLAHWRRLLTPLPPEISLPADRPHPPQPAPERDTRTQAGVRDASDAQRLAAFVALLHRYTGATDLTVGHDGLPLRLSVEHEPSFAELVRRVTQAREDAETHRVPLGLLVEELNPRPTPGGGLFFTTVFATVARPVGDLPAPFDMALEVSDDGTVRATYHPGLFDSTTIERLLGHYRTLLADGLARPETPVARLDLMGEDEYRQVVVDWNDTAHSVPAATWPAMFAEQVRRRPEAVALVFEDEELTYAALDERANRLAHALLARGAGPERIVALALPRSVDLIVAEVAVLKSGAAYLPIDHDYPADRIAYMLDDAHPVCVVTVAETARDLPEPAHAMTVVELDSAAVTAELARCPVHDPTDTDRGAPLTVANAAYVIYTSGSTGRPKGVVLAHSGVAKLVATQSERFGIGPHSRVLQFASPSFDVAFWDLCLGLLSGGRLVVVPAERRVPGAPLADYANAHGITFMILPPALLAAMPEDVRLPATATLLAGTERVSPELVGRYARGRMMCNAYGPTEATTNSTLGLCDPDIPAGAIVPIGVPDPGTRAYVLDTFLRPVPAGVTGELYLGGAGLARGYLGRPDLTAERFVADPFGAPGERLYRTGDLVRWRADGRLEFLGRADAQVKIRGFRIEPGEIESVLRGHPAVDQVTVVVREDRPGDRRLAAYVVPALDGPRDADPDAQVEQWKQLHELLYGAAGSEGVSGEDGAGPDSPGGIGGPEGSGRSGLRENYAGWNSMYDGAPIPVEEMREWRAATVERIRELGDVRRVLEIGVGSGLILSRIAPTCEAYWGTDLSTEAVAALRAQVDADPELAAKVELRTGPAHDTEDLPVGFFDTVVINSVVQYFPSGEYLVDVLRKASALLAPGGRILVGDVRNLRLLRTLRAAVETRRATGDETDDKSALRAAVERSVRWEGELLLDPDFFAALDGFDAEIRLKRAVHHNELSRYRYDVVLRPETTATTPESAEEVGWGAVGGLARLAGLLAARPPRLRVTGVPNARLADDLADLRRLEGSSGEAAPGIDPEDVHALAAEQGYRAALTWNGSADDGAFDAVLIPAPVGGADGVGGNGNLGRTEGTCGSFGPLYRSAGAYPHANRPAPFRDVGALMRELRGHAAAWLPDYMVPSAFVPLHTLPVTPSGKIDARALPVPDYAAMSSGRAPRTGRERLLCALYGEVLGLDAVTAGDDFLALGGDSITAIQLLIRARESGLRLTTRDVFRHRTVEALAKAAVERTAEQVVDAPLLEVDEAELAEIQGSQPLAVAELLPLTPLQQGFFFHALTGGADGDTYVVQQVLDLAGPVDGTVLRGAVQRLLDRHAPLRAAFRQRPDGTPVQIITLHAELPWREIDLSAQDGKVREALGDAVAADERSRGFDLAAPPLLRCALLRLGEHHSRLVLTFHHIIADGWSLPVLHRELMAFYGADTPPLPEVAPYGSFLRRLGERDQGAARDAWREALAGLDEPTRLVHTPADGAPVRPEHVRVELSERTTARLAERAREQGVTLGTVVQGAWGLLLGRLTGRDDVVFGTTVSGRDGEVDGIASMVGLFINTVPTRFRWAPGESLGALLARLQEEQARLLDHQHLGLAEIQRLAGHAGEGELFDTLVVFENYPAETDLRDASGRVRITGDAFHDAVHYPLALVVKPGGRLDLRLKHHTERIDGDAVRVLGERLARVLEAIAEAPERAAASVELLSADEAVRAHPAGEERSVAGTTLADAFAEQVARTPDATAVIFEGERLTYAELDARAEALAARLRARGARAGGFVAVAVPRSAELMVALLGVLKSGAAYLPVDLDYPPDRVAHMLSDSGATALITLSSTAARLPQPSQRPGESRPSEPSRPAGGARPDRTRPAEGARPTAGAQGSLPPVLLLDAPDDAPVPPAATAPRPARPDDPAYLIYTSGSTGLPKGVVVTHRAIVNRLAWMQGAYGLGADDRVLQKTPSSFDVSVWEFFWPLLEGAAVVLARPDGHRDPAYLAGLVREQGVTTLHFVPSMLEAFLRSDEVNADPTWAASLRRVLSSGEALPIAAARRWRALTGVPLHNLYGPTEAAVDVTHHAYDVMADRGVSVPIGRPVWNTGLRVLDACLRPVPDGVPGELYLTGVQLARGYHGRPALTAE</sequence>
<dbReference type="SUPFAM" id="SSF53335">
    <property type="entry name" value="S-adenosyl-L-methionine-dependent methyltransferases"/>
    <property type="match status" value="1"/>
</dbReference>
<evidence type="ECO:0000313" key="8">
    <source>
        <dbReference type="Proteomes" id="UP001551189"/>
    </source>
</evidence>
<dbReference type="InterPro" id="IPR023213">
    <property type="entry name" value="CAT-like_dom_sf"/>
</dbReference>
<evidence type="ECO:0000256" key="1">
    <source>
        <dbReference type="ARBA" id="ARBA00001957"/>
    </source>
</evidence>
<proteinExistence type="predicted"/>
<dbReference type="InterPro" id="IPR020845">
    <property type="entry name" value="AMP-binding_CS"/>
</dbReference>
<keyword evidence="3" id="KW-0597">Phosphoprotein</keyword>
<dbReference type="Gene3D" id="3.30.559.30">
    <property type="entry name" value="Nonribosomal peptide synthetase, condensation domain"/>
    <property type="match status" value="2"/>
</dbReference>
<dbReference type="Gene3D" id="1.10.1200.10">
    <property type="entry name" value="ACP-like"/>
    <property type="match status" value="1"/>
</dbReference>
<feature type="region of interest" description="Disordered" evidence="5">
    <location>
        <begin position="706"/>
        <end position="734"/>
    </location>
</feature>
<keyword evidence="2" id="KW-0596">Phosphopantetheine</keyword>
<dbReference type="InterPro" id="IPR013217">
    <property type="entry name" value="Methyltransf_12"/>
</dbReference>
<dbReference type="CDD" id="cd02440">
    <property type="entry name" value="AdoMet_MTases"/>
    <property type="match status" value="1"/>
</dbReference>
<dbReference type="Pfam" id="PF00668">
    <property type="entry name" value="Condensation"/>
    <property type="match status" value="2"/>
</dbReference>
<dbReference type="SUPFAM" id="SSF47336">
    <property type="entry name" value="ACP-like"/>
    <property type="match status" value="1"/>
</dbReference>
<comment type="caution">
    <text evidence="7">The sequence shown here is derived from an EMBL/GenBank/DDBJ whole genome shotgun (WGS) entry which is preliminary data.</text>
</comment>
<dbReference type="InterPro" id="IPR001242">
    <property type="entry name" value="Condensation_dom"/>
</dbReference>
<name>A0ABV3BAK5_9ACTN</name>
<dbReference type="Gene3D" id="3.30.300.30">
    <property type="match status" value="2"/>
</dbReference>
<dbReference type="PANTHER" id="PTHR45527:SF1">
    <property type="entry name" value="FATTY ACID SYNTHASE"/>
    <property type="match status" value="1"/>
</dbReference>